<name>A0ABS2ISB6_9ACTN</name>
<comment type="caution">
    <text evidence="1">The sequence shown here is derived from an EMBL/GenBank/DDBJ whole genome shotgun (WGS) entry which is preliminary data.</text>
</comment>
<accession>A0ABS2ISB6</accession>
<dbReference type="Proteomes" id="UP001518872">
    <property type="component" value="Unassembled WGS sequence"/>
</dbReference>
<protein>
    <submittedName>
        <fullName evidence="1">Uncharacterized protein</fullName>
    </submittedName>
</protein>
<dbReference type="EMBL" id="JAFEUC010000005">
    <property type="protein sequence ID" value="MBM7077237.1"/>
    <property type="molecule type" value="Genomic_DNA"/>
</dbReference>
<evidence type="ECO:0000313" key="2">
    <source>
        <dbReference type="Proteomes" id="UP001518872"/>
    </source>
</evidence>
<proteinExistence type="predicted"/>
<reference evidence="1 2" key="1">
    <citation type="submission" date="2021-02" db="EMBL/GenBank/DDBJ databases">
        <authorList>
            <person name="Ra J.-S."/>
        </authorList>
    </citation>
    <scope>NUCLEOTIDE SEQUENCE [LARGE SCALE GENOMIC DNA]</scope>
    <source>
        <strain evidence="1 2">MMS20-R1-14</strain>
    </source>
</reference>
<gene>
    <name evidence="1" type="ORF">JQX11_12885</name>
</gene>
<evidence type="ECO:0000313" key="1">
    <source>
        <dbReference type="EMBL" id="MBM7077237.1"/>
    </source>
</evidence>
<dbReference type="RefSeq" id="WP_204925212.1">
    <property type="nucleotide sequence ID" value="NZ_JAFEUC010000005.1"/>
</dbReference>
<keyword evidence="2" id="KW-1185">Reference proteome</keyword>
<sequence>MTVDTATATATARYLRNTALVPFTAGGLTGWGSVAAVAAEKPFGGVDRLPDTRREPVPADRHLPYTQQLRGQAARRVSRMQECFCT</sequence>
<organism evidence="1 2">
    <name type="scientific">Micromonospora humida</name>
    <dbReference type="NCBI Taxonomy" id="2809018"/>
    <lineage>
        <taxon>Bacteria</taxon>
        <taxon>Bacillati</taxon>
        <taxon>Actinomycetota</taxon>
        <taxon>Actinomycetes</taxon>
        <taxon>Micromonosporales</taxon>
        <taxon>Micromonosporaceae</taxon>
        <taxon>Micromonospora</taxon>
    </lineage>
</organism>